<gene>
    <name evidence="2" type="ORF">H2Y57_05155</name>
</gene>
<dbReference type="Proteomes" id="UP000557749">
    <property type="component" value="Unassembled WGS sequence"/>
</dbReference>
<accession>A0AAW3SNZ7</accession>
<dbReference type="EMBL" id="JACERJ010000002">
    <property type="protein sequence ID" value="MBA5203074.1"/>
    <property type="molecule type" value="Genomic_DNA"/>
</dbReference>
<organism evidence="2 3">
    <name type="scientific">Pectobacterium aroidearum</name>
    <dbReference type="NCBI Taxonomy" id="1201031"/>
    <lineage>
        <taxon>Bacteria</taxon>
        <taxon>Pseudomonadati</taxon>
        <taxon>Pseudomonadota</taxon>
        <taxon>Gammaproteobacteria</taxon>
        <taxon>Enterobacterales</taxon>
        <taxon>Pectobacteriaceae</taxon>
        <taxon>Pectobacterium</taxon>
    </lineage>
</organism>
<dbReference type="AlphaFoldDB" id="A0AAW3SNZ7"/>
<protein>
    <submittedName>
        <fullName evidence="2">Uncharacterized protein</fullName>
    </submittedName>
</protein>
<reference evidence="2 3" key="1">
    <citation type="submission" date="2020-07" db="EMBL/GenBank/DDBJ databases">
        <title>Characterization of Pectobacterium aroidearum strains causing soft rot on Amorphophallus konjac.</title>
        <authorList>
            <person name="Xie H."/>
        </authorList>
    </citation>
    <scope>NUCLEOTIDE SEQUENCE [LARGE SCALE GENOMIC DNA]</scope>
    <source>
        <strain evidence="2 3">MY7</strain>
    </source>
</reference>
<evidence type="ECO:0000256" key="1">
    <source>
        <dbReference type="SAM" id="MobiDB-lite"/>
    </source>
</evidence>
<name>A0AAW3SNZ7_9GAMM</name>
<comment type="caution">
    <text evidence="2">The sequence shown here is derived from an EMBL/GenBank/DDBJ whole genome shotgun (WGS) entry which is preliminary data.</text>
</comment>
<evidence type="ECO:0000313" key="3">
    <source>
        <dbReference type="Proteomes" id="UP000557749"/>
    </source>
</evidence>
<feature type="region of interest" description="Disordered" evidence="1">
    <location>
        <begin position="1"/>
        <end position="21"/>
    </location>
</feature>
<evidence type="ECO:0000313" key="2">
    <source>
        <dbReference type="EMBL" id="MBA5203074.1"/>
    </source>
</evidence>
<proteinExistence type="predicted"/>
<dbReference type="RefSeq" id="WP_181844670.1">
    <property type="nucleotide sequence ID" value="NZ_JACERJ010000002.1"/>
</dbReference>
<sequence>MTDTKERAAVRKRAQRERQREAGVSKLGLNLDAQELDMLRLNCALRRPGKEPYDMDEYIQMLIRQDDARVRQKIKAIGHRICRKCGESLPVASCCMQGDSECWNTHGWHEMKLIVNN</sequence>